<reference evidence="1 2" key="1">
    <citation type="submission" date="2024-10" db="EMBL/GenBank/DDBJ databases">
        <authorList>
            <person name="Topkara A.R."/>
            <person name="Saygin H."/>
        </authorList>
    </citation>
    <scope>NUCLEOTIDE SEQUENCE [LARGE SCALE GENOMIC DNA]</scope>
    <source>
        <strain evidence="1 2">M3C6</strain>
    </source>
</reference>
<protein>
    <submittedName>
        <fullName evidence="1">Uncharacterized protein</fullName>
    </submittedName>
</protein>
<evidence type="ECO:0000313" key="1">
    <source>
        <dbReference type="EMBL" id="MFG1709257.1"/>
    </source>
</evidence>
<gene>
    <name evidence="1" type="ORF">ACFLIM_39305</name>
</gene>
<keyword evidence="2" id="KW-1185">Reference proteome</keyword>
<dbReference type="RefSeq" id="WP_393173857.1">
    <property type="nucleotide sequence ID" value="NZ_JBICRM010000034.1"/>
</dbReference>
<sequence>MSSVTGDILANLRAAYSGDWTLWRSNTGACYATRRRRLHAAEIDAGLAQTVAADDAAALAGRLRTQEGLLGPDAA</sequence>
<proteinExistence type="predicted"/>
<organism evidence="1 2">
    <name type="scientific">Nonomuraea marmarensis</name>
    <dbReference type="NCBI Taxonomy" id="3351344"/>
    <lineage>
        <taxon>Bacteria</taxon>
        <taxon>Bacillati</taxon>
        <taxon>Actinomycetota</taxon>
        <taxon>Actinomycetes</taxon>
        <taxon>Streptosporangiales</taxon>
        <taxon>Streptosporangiaceae</taxon>
        <taxon>Nonomuraea</taxon>
    </lineage>
</organism>
<comment type="caution">
    <text evidence="1">The sequence shown here is derived from an EMBL/GenBank/DDBJ whole genome shotgun (WGS) entry which is preliminary data.</text>
</comment>
<evidence type="ECO:0000313" key="2">
    <source>
        <dbReference type="Proteomes" id="UP001603978"/>
    </source>
</evidence>
<name>A0ABW7APB8_9ACTN</name>
<dbReference type="EMBL" id="JBICRM010000034">
    <property type="protein sequence ID" value="MFG1709257.1"/>
    <property type="molecule type" value="Genomic_DNA"/>
</dbReference>
<dbReference type="Proteomes" id="UP001603978">
    <property type="component" value="Unassembled WGS sequence"/>
</dbReference>
<accession>A0ABW7APB8</accession>